<accession>A0A835M3N6</accession>
<reference evidence="2 3" key="1">
    <citation type="submission" date="2020-10" db="EMBL/GenBank/DDBJ databases">
        <title>The Coptis chinensis genome and diversification of protoberbering-type alkaloids.</title>
        <authorList>
            <person name="Wang B."/>
            <person name="Shu S."/>
            <person name="Song C."/>
            <person name="Liu Y."/>
        </authorList>
    </citation>
    <scope>NUCLEOTIDE SEQUENCE [LARGE SCALE GENOMIC DNA]</scope>
    <source>
        <strain evidence="2">HL-2020</strain>
        <tissue evidence="2">Leaf</tissue>
    </source>
</reference>
<keyword evidence="3" id="KW-1185">Reference proteome</keyword>
<dbReference type="OrthoDB" id="2095648at2759"/>
<dbReference type="SUPFAM" id="SSF52047">
    <property type="entry name" value="RNI-like"/>
    <property type="match status" value="1"/>
</dbReference>
<dbReference type="PANTHER" id="PTHR38926">
    <property type="entry name" value="F-BOX DOMAIN CONTAINING PROTEIN, EXPRESSED"/>
    <property type="match status" value="1"/>
</dbReference>
<dbReference type="Pfam" id="PF12937">
    <property type="entry name" value="F-box-like"/>
    <property type="match status" value="1"/>
</dbReference>
<dbReference type="Gene3D" id="1.20.1280.50">
    <property type="match status" value="1"/>
</dbReference>
<dbReference type="InterPro" id="IPR001611">
    <property type="entry name" value="Leu-rich_rpt"/>
</dbReference>
<name>A0A835M3N6_9MAGN</name>
<dbReference type="PANTHER" id="PTHR38926:SF2">
    <property type="entry name" value="F-BOX_LRR-REPEAT PROTEIN 21-RELATED"/>
    <property type="match status" value="1"/>
</dbReference>
<protein>
    <recommendedName>
        <fullName evidence="1">F-box domain-containing protein</fullName>
    </recommendedName>
</protein>
<dbReference type="AlphaFoldDB" id="A0A835M3N6"/>
<dbReference type="InterPro" id="IPR013101">
    <property type="entry name" value="LRR_PRU1-like"/>
</dbReference>
<evidence type="ECO:0000259" key="1">
    <source>
        <dbReference type="Pfam" id="PF12937"/>
    </source>
</evidence>
<dbReference type="Pfam" id="PF07723">
    <property type="entry name" value="LRR_2"/>
    <property type="match status" value="1"/>
</dbReference>
<proteinExistence type="predicted"/>
<dbReference type="Gene3D" id="3.80.10.10">
    <property type="entry name" value="Ribonuclease Inhibitor"/>
    <property type="match status" value="1"/>
</dbReference>
<dbReference type="EMBL" id="JADFTS010000003">
    <property type="protein sequence ID" value="KAF9612819.1"/>
    <property type="molecule type" value="Genomic_DNA"/>
</dbReference>
<evidence type="ECO:0000313" key="2">
    <source>
        <dbReference type="EMBL" id="KAF9612819.1"/>
    </source>
</evidence>
<dbReference type="InterPro" id="IPR001810">
    <property type="entry name" value="F-box_dom"/>
</dbReference>
<sequence length="292" mass="34034">MKARRSTLLAEAKGRRWRNWFDFPEDVMLLIFMKLGPMEILFRAQFVCSSWQKLAQEPKLYTCLVMTRCGYFKTDDYDRFTEVGKEVVARSSGELTEIYMEDLVTEELLKYIAEKSNSLKSLRLKHCEDIDEVLEEVVKENPMLEELEFSGCEIGVETIEKVVCSCSQLKSFLLNFDPTRQSEFSRNESDNVAYAIGKNLPQLRRLHLYWNALTDDGLRAILDGCPNLKFLDIRYCENLNLQGVLLQTCLDRMTYFWFGSDSIFGSEAEGDVESYDFDTDINVKDLWSRETY</sequence>
<organism evidence="2 3">
    <name type="scientific">Coptis chinensis</name>
    <dbReference type="NCBI Taxonomy" id="261450"/>
    <lineage>
        <taxon>Eukaryota</taxon>
        <taxon>Viridiplantae</taxon>
        <taxon>Streptophyta</taxon>
        <taxon>Embryophyta</taxon>
        <taxon>Tracheophyta</taxon>
        <taxon>Spermatophyta</taxon>
        <taxon>Magnoliopsida</taxon>
        <taxon>Ranunculales</taxon>
        <taxon>Ranunculaceae</taxon>
        <taxon>Coptidoideae</taxon>
        <taxon>Coptis</taxon>
    </lineage>
</organism>
<comment type="caution">
    <text evidence="2">The sequence shown here is derived from an EMBL/GenBank/DDBJ whole genome shotgun (WGS) entry which is preliminary data.</text>
</comment>
<evidence type="ECO:0000313" key="3">
    <source>
        <dbReference type="Proteomes" id="UP000631114"/>
    </source>
</evidence>
<feature type="domain" description="F-box" evidence="1">
    <location>
        <begin position="22"/>
        <end position="65"/>
    </location>
</feature>
<dbReference type="Proteomes" id="UP000631114">
    <property type="component" value="Unassembled WGS sequence"/>
</dbReference>
<gene>
    <name evidence="2" type="ORF">IFM89_004229</name>
</gene>
<dbReference type="Pfam" id="PF13516">
    <property type="entry name" value="LRR_6"/>
    <property type="match status" value="1"/>
</dbReference>
<dbReference type="InterPro" id="IPR032675">
    <property type="entry name" value="LRR_dom_sf"/>
</dbReference>